<evidence type="ECO:0000313" key="1">
    <source>
        <dbReference type="EMBL" id="KAI7996978.1"/>
    </source>
</evidence>
<gene>
    <name evidence="1" type="ORF">LOK49_LG10G02609</name>
</gene>
<protein>
    <submittedName>
        <fullName evidence="1">UPF0481 protein</fullName>
    </submittedName>
</protein>
<sequence length="209" mass="24659">MEQHTIDIEETEALADEAACIFRVHEGLRNANEKAYTPILISIGPYHRGQPKLLAMEKRKEHYLELLLQRNSNLRKENYLDSMKKLEERARKYYADPVDHLDNDEFVKMMLYDACFVIEFLLGMFEFHVVKDEHQQSHVGDEVKVSWKNIQICNDLMLLENQLPFFVTSKFYDISYDVDMIQNPNQNHPHSHPPLTMLVARFPIIQQLP</sequence>
<name>A0ACC0G8Q2_9ERIC</name>
<organism evidence="1 2">
    <name type="scientific">Camellia lanceoleosa</name>
    <dbReference type="NCBI Taxonomy" id="1840588"/>
    <lineage>
        <taxon>Eukaryota</taxon>
        <taxon>Viridiplantae</taxon>
        <taxon>Streptophyta</taxon>
        <taxon>Embryophyta</taxon>
        <taxon>Tracheophyta</taxon>
        <taxon>Spermatophyta</taxon>
        <taxon>Magnoliopsida</taxon>
        <taxon>eudicotyledons</taxon>
        <taxon>Gunneridae</taxon>
        <taxon>Pentapetalae</taxon>
        <taxon>asterids</taxon>
        <taxon>Ericales</taxon>
        <taxon>Theaceae</taxon>
        <taxon>Camellia</taxon>
    </lineage>
</organism>
<accession>A0ACC0G8Q2</accession>
<evidence type="ECO:0000313" key="2">
    <source>
        <dbReference type="Proteomes" id="UP001060215"/>
    </source>
</evidence>
<comment type="caution">
    <text evidence="1">The sequence shown here is derived from an EMBL/GenBank/DDBJ whole genome shotgun (WGS) entry which is preliminary data.</text>
</comment>
<proteinExistence type="predicted"/>
<dbReference type="Proteomes" id="UP001060215">
    <property type="component" value="Chromosome 10"/>
</dbReference>
<dbReference type="EMBL" id="CM045767">
    <property type="protein sequence ID" value="KAI7996978.1"/>
    <property type="molecule type" value="Genomic_DNA"/>
</dbReference>
<keyword evidence="2" id="KW-1185">Reference proteome</keyword>
<reference evidence="1 2" key="1">
    <citation type="journal article" date="2022" name="Plant J.">
        <title>Chromosome-level genome of Camellia lanceoleosa provides a valuable resource for understanding genome evolution and self-incompatibility.</title>
        <authorList>
            <person name="Gong W."/>
            <person name="Xiao S."/>
            <person name="Wang L."/>
            <person name="Liao Z."/>
            <person name="Chang Y."/>
            <person name="Mo W."/>
            <person name="Hu G."/>
            <person name="Li W."/>
            <person name="Zhao G."/>
            <person name="Zhu H."/>
            <person name="Hu X."/>
            <person name="Ji K."/>
            <person name="Xiang X."/>
            <person name="Song Q."/>
            <person name="Yuan D."/>
            <person name="Jin S."/>
            <person name="Zhang L."/>
        </authorList>
    </citation>
    <scope>NUCLEOTIDE SEQUENCE [LARGE SCALE GENOMIC DNA]</scope>
    <source>
        <strain evidence="1">SQ_2022a</strain>
    </source>
</reference>